<feature type="compositionally biased region" description="Low complexity" evidence="2">
    <location>
        <begin position="1221"/>
        <end position="1231"/>
    </location>
</feature>
<dbReference type="InterPro" id="IPR036322">
    <property type="entry name" value="WD40_repeat_dom_sf"/>
</dbReference>
<feature type="region of interest" description="Disordered" evidence="2">
    <location>
        <begin position="1706"/>
        <end position="1733"/>
    </location>
</feature>
<feature type="region of interest" description="Disordered" evidence="2">
    <location>
        <begin position="918"/>
        <end position="942"/>
    </location>
</feature>
<feature type="region of interest" description="Disordered" evidence="2">
    <location>
        <begin position="1385"/>
        <end position="1430"/>
    </location>
</feature>
<feature type="domain" description="MABP1/WDR62 second WD40" evidence="3">
    <location>
        <begin position="424"/>
        <end position="803"/>
    </location>
</feature>
<dbReference type="SUPFAM" id="SSF50978">
    <property type="entry name" value="WD40 repeat-like"/>
    <property type="match status" value="1"/>
</dbReference>
<dbReference type="InterPro" id="IPR052779">
    <property type="entry name" value="WDR62"/>
</dbReference>
<feature type="compositionally biased region" description="Basic and acidic residues" evidence="2">
    <location>
        <begin position="849"/>
        <end position="858"/>
    </location>
</feature>
<evidence type="ECO:0000313" key="5">
    <source>
        <dbReference type="Proteomes" id="UP000822476"/>
    </source>
</evidence>
<feature type="repeat" description="WD" evidence="1">
    <location>
        <begin position="770"/>
        <end position="811"/>
    </location>
</feature>
<accession>A0A8S9Z1S1</accession>
<feature type="compositionally biased region" description="Polar residues" evidence="2">
    <location>
        <begin position="1477"/>
        <end position="1489"/>
    </location>
</feature>
<evidence type="ECO:0000313" key="4">
    <source>
        <dbReference type="EMBL" id="KAF7261365.1"/>
    </source>
</evidence>
<feature type="compositionally biased region" description="Polar residues" evidence="2">
    <location>
        <begin position="1706"/>
        <end position="1725"/>
    </location>
</feature>
<keyword evidence="1" id="KW-0853">WD repeat</keyword>
<organism evidence="4 5">
    <name type="scientific">Paragonimus skrjabini miyazakii</name>
    <dbReference type="NCBI Taxonomy" id="59628"/>
    <lineage>
        <taxon>Eukaryota</taxon>
        <taxon>Metazoa</taxon>
        <taxon>Spiralia</taxon>
        <taxon>Lophotrochozoa</taxon>
        <taxon>Platyhelminthes</taxon>
        <taxon>Trematoda</taxon>
        <taxon>Digenea</taxon>
        <taxon>Plagiorchiida</taxon>
        <taxon>Troglotremata</taxon>
        <taxon>Troglotrematidae</taxon>
        <taxon>Paragonimus</taxon>
    </lineage>
</organism>
<comment type="caution">
    <text evidence="4">The sequence shown here is derived from an EMBL/GenBank/DDBJ whole genome shotgun (WGS) entry which is preliminary data.</text>
</comment>
<dbReference type="EMBL" id="JTDE01000406">
    <property type="protein sequence ID" value="KAF7261365.1"/>
    <property type="molecule type" value="Genomic_DNA"/>
</dbReference>
<feature type="region of interest" description="Disordered" evidence="2">
    <location>
        <begin position="848"/>
        <end position="868"/>
    </location>
</feature>
<dbReference type="PANTHER" id="PTHR45589">
    <property type="entry name" value="WD REPEAT DOMAIN 62, ISOFORM G"/>
    <property type="match status" value="1"/>
</dbReference>
<dbReference type="InterPro" id="IPR011047">
    <property type="entry name" value="Quinoprotein_ADH-like_sf"/>
</dbReference>
<feature type="region of interest" description="Disordered" evidence="2">
    <location>
        <begin position="1065"/>
        <end position="1181"/>
    </location>
</feature>
<feature type="region of interest" description="Disordered" evidence="2">
    <location>
        <begin position="985"/>
        <end position="1018"/>
    </location>
</feature>
<feature type="region of interest" description="Disordered" evidence="2">
    <location>
        <begin position="1477"/>
        <end position="1506"/>
    </location>
</feature>
<evidence type="ECO:0000256" key="1">
    <source>
        <dbReference type="PROSITE-ProRule" id="PRU00221"/>
    </source>
</evidence>
<dbReference type="PROSITE" id="PS50082">
    <property type="entry name" value="WD_REPEATS_2"/>
    <property type="match status" value="3"/>
</dbReference>
<feature type="region of interest" description="Disordered" evidence="2">
    <location>
        <begin position="1208"/>
        <end position="1236"/>
    </location>
</feature>
<feature type="compositionally biased region" description="Polar residues" evidence="2">
    <location>
        <begin position="1133"/>
        <end position="1171"/>
    </location>
</feature>
<name>A0A8S9Z1S1_9TREM</name>
<keyword evidence="5" id="KW-1185">Reference proteome</keyword>
<gene>
    <name evidence="4" type="ORF">EG68_01256</name>
</gene>
<feature type="compositionally biased region" description="Polar residues" evidence="2">
    <location>
        <begin position="985"/>
        <end position="1004"/>
    </location>
</feature>
<dbReference type="OrthoDB" id="6154712at2759"/>
<dbReference type="SUPFAM" id="SSF50998">
    <property type="entry name" value="Quinoprotein alcohol dehydrogenase-like"/>
    <property type="match status" value="1"/>
</dbReference>
<dbReference type="InterPro" id="IPR015943">
    <property type="entry name" value="WD40/YVTN_repeat-like_dom_sf"/>
</dbReference>
<reference evidence="4" key="1">
    <citation type="submission" date="2019-07" db="EMBL/GenBank/DDBJ databases">
        <title>Annotation for the trematode Paragonimus miyazaki's.</title>
        <authorList>
            <person name="Choi Y.-J."/>
        </authorList>
    </citation>
    <scope>NUCLEOTIDE SEQUENCE</scope>
    <source>
        <strain evidence="4">Japan</strain>
    </source>
</reference>
<dbReference type="Pfam" id="PF00400">
    <property type="entry name" value="WD40"/>
    <property type="match status" value="2"/>
</dbReference>
<dbReference type="InterPro" id="IPR001680">
    <property type="entry name" value="WD40_rpt"/>
</dbReference>
<feature type="compositionally biased region" description="Low complexity" evidence="2">
    <location>
        <begin position="500"/>
        <end position="515"/>
    </location>
</feature>
<dbReference type="Proteomes" id="UP000822476">
    <property type="component" value="Unassembled WGS sequence"/>
</dbReference>
<dbReference type="PANTHER" id="PTHR45589:SF1">
    <property type="entry name" value="WD REPEAT DOMAIN 62, ISOFORM G"/>
    <property type="match status" value="1"/>
</dbReference>
<proteinExistence type="predicted"/>
<sequence>MPSRPTRSVTSAKSGKFQTPNRVVLDRVLGFTLINNCALSLNLTSGVIAYAAGCVVVLRSFDHDQQRFIQSPNKKSITAVDFSPDGKFIATGESGHQPMVRVWSVSDGAQLAEFAGHHFRVIAVRFSPSTRYLVSLGSQEDNSVYVWDRMGGQRIASAKVTNKINGVAFSPNGQFFVTVGVRHVRYWYLETRRGKNKETIPLNGRNAILGDLLNNSFMDVCCVPRTPNQFAPDASSATDDSVSGETLTLVVSKAGQLMQFSEQRYLDKWVELRTSRATCLSVHGPWVAVGCARGVCLLFECESLQFLTQIPMPHQLGSEVCLLSLPPQSLNTSHDSTDAPLFADLLAVKLDRVRSRVVCFYADHSVYTWNIVDLSNVHRLSAHFYHSRGVWCVDCMSLNPTRRFVRHRDVHTRAADPTIPLWWSDSTFVTCADDGTIRFWDLTEQPDAHNDDSMAGVLDDSDVVRAANSQTKEELVRIIFTDSTHKFVCVGDRPCVHLAPNDSAAPSPSSPTVPSLGESMLPGSNSSTTNGCCVRTICISPDYRHLAAGDRDGNLRVYALTSLEQVFQITAHDSEILSLNFFRSHSVPELMLLCSASRDRLIHIFDPNQGYSLVQTVADHSAAIFAAHIVETEEDGEIRLISCGMDKSLLIRVLEPDETGLTARFSLEHHLVGRHSQLDAAFTPSIYPSNAEGKSSQRKRYLAVACQDRRLRIYNVTTGRQVRCYRGSFNEDGCLVRCAIDPTGSIVATSGSDKQMNVFHLLSGESIATLFGHSELALGLRFLPNLRHLITVSSDSCIFVWRLASGLTQQLNDRYFGSRRASSCSGLPTTVASSNLRSVASFRLPRSYRTTEEERSGGEDDCISFQPSSNWVDSPTDCDRTDDCDEDSESDLVKLDTNELLPRYDFCHPNATNDLAINSHTSNLSHSSHPSENTTVHSDQKRFPTSKPAFYFSVSALPAWARRKLSRRCSVSLVPPGVSQLASNQMERLSSDCDSQPGKQSNIADSPPDTRPNLPKSDLLTKQRIPLDEDFGGSNDSLNVISKAVDVSSPCDHRRTDVMFRSEYHCPSESGSSRTRVVDSRNMRPRESRSTVSRDPSPRSVAISAPNTPFRRERSSAEYENSKLSIRQPKRQPPTSGANYTQSISTTSRSGAVRSQSTRVLRDTSPSSHPTGVSLDEDSLTASRKTNWLRSSMSRVADERVRTSVCGGDSQYSSNLRKPSSMRSTMHSKSSVELSSNRSSCAPTKIATLSADSFTFLAMLDRDKPTVNSSPQDNLLVSRASVPLARFSIQTLEEIEERPLSQPSICREQSTDSSAEFGTLNSSCSNVATDPPPAHTLPMTSVADSVSDVSVICTKPTYTAPTYASRQKATHPTLQDLATMTVHPKIPSFTPSPLRKPVPAPTGSNKPNHISIPTDEALSRPTGKEASFSNVSVKHTGALLLDTLHPEHDSDKNSLLQSDLVSPQLTRARWLPTPTSVTYESTSSMVPLNSSTDTTPPKKSRPTRPNDLLIARSPAHLTDQKFVTTLSSNLSSRPDLHLTTNSYQIIKNDPYMYSTSQSLDDDEQADSSSHSKLVELDRFHSTRESLEAVQHALDLAVKRCAALKFHHSDFAADVRVNALRSVVTEELERRFAQLRAMLGLEPMCIAAPVARVLLADMVERLIPELHLSARPDRVDGHENLAVLNNITDREVAIRSSLTESTVDWVVDSTTESSSPHAQPNASKNPSKAEEEQA</sequence>
<dbReference type="Pfam" id="PF24782">
    <property type="entry name" value="WD40_MABP1-WDR62_2nd"/>
    <property type="match status" value="1"/>
</dbReference>
<protein>
    <recommendedName>
        <fullName evidence="3">MABP1/WDR62 second WD40 domain-containing protein</fullName>
    </recommendedName>
</protein>
<feature type="region of interest" description="Disordered" evidence="2">
    <location>
        <begin position="500"/>
        <end position="528"/>
    </location>
</feature>
<dbReference type="InterPro" id="IPR056162">
    <property type="entry name" value="WD40_MABP1-WDR62_2nd"/>
</dbReference>
<dbReference type="Gene3D" id="2.130.10.10">
    <property type="entry name" value="YVTN repeat-like/Quinoprotein amine dehydrogenase"/>
    <property type="match status" value="3"/>
</dbReference>
<feature type="compositionally biased region" description="Basic and acidic residues" evidence="2">
    <location>
        <begin position="1076"/>
        <end position="1089"/>
    </location>
</feature>
<feature type="compositionally biased region" description="Low complexity" evidence="2">
    <location>
        <begin position="918"/>
        <end position="933"/>
    </location>
</feature>
<feature type="repeat" description="WD" evidence="1">
    <location>
        <begin position="114"/>
        <end position="157"/>
    </location>
</feature>
<evidence type="ECO:0000256" key="2">
    <source>
        <dbReference type="SAM" id="MobiDB-lite"/>
    </source>
</evidence>
<evidence type="ECO:0000259" key="3">
    <source>
        <dbReference type="Pfam" id="PF24782"/>
    </source>
</evidence>
<dbReference type="SMART" id="SM00320">
    <property type="entry name" value="WD40"/>
    <property type="match status" value="10"/>
</dbReference>
<feature type="compositionally biased region" description="Basic and acidic residues" evidence="2">
    <location>
        <begin position="1110"/>
        <end position="1121"/>
    </location>
</feature>
<feature type="repeat" description="WD" evidence="1">
    <location>
        <begin position="428"/>
        <end position="450"/>
    </location>
</feature>